<reference evidence="2" key="2">
    <citation type="submission" date="2022-10" db="EMBL/GenBank/DDBJ databases">
        <authorList>
            <consortium name="ENA_rothamsted_submissions"/>
            <consortium name="culmorum"/>
            <person name="King R."/>
        </authorList>
    </citation>
    <scope>NUCLEOTIDE SEQUENCE</scope>
</reference>
<reference evidence="2" key="1">
    <citation type="submission" date="2021-12" db="EMBL/GenBank/DDBJ databases">
        <authorList>
            <person name="King R."/>
        </authorList>
    </citation>
    <scope>NUCLEOTIDE SEQUENCE</scope>
</reference>
<dbReference type="Pfam" id="PF25298">
    <property type="entry name" value="Baculo_FP_2nd"/>
    <property type="match status" value="1"/>
</dbReference>
<feature type="domain" description="FP protein C-terminal" evidence="1">
    <location>
        <begin position="379"/>
        <end position="431"/>
    </location>
</feature>
<proteinExistence type="predicted"/>
<dbReference type="InterPro" id="IPR057251">
    <property type="entry name" value="FP_C"/>
</dbReference>
<evidence type="ECO:0000313" key="2">
    <source>
        <dbReference type="EMBL" id="CAG9782258.1"/>
    </source>
</evidence>
<dbReference type="EMBL" id="OU893332">
    <property type="protein sequence ID" value="CAG9782258.1"/>
    <property type="molecule type" value="Genomic_DNA"/>
</dbReference>
<dbReference type="OrthoDB" id="7477775at2759"/>
<accession>A0A9N9N1K9</accession>
<sequence length="450" mass="51034">MHHSPQTLRGNNENHELRFIVHFRSYTACGGFDEVQDQFFGVTQAEKARQSLLLEGLKLSCSEEDASSSEGDSPPMKKRAGNGMSVHESFWDCFNEVAKDNNQTEDSDNSAIANELDFFLKMLYDLECANVSEQRFYNTLTKEHREAWRCVLCKSRHPKADNSNTPVRGGADGITIQRGAAVRSPTQLNMSIVEQPSSLNDTAHNMTIEVSDFQAFVMEMRSFRQEMLEELRSNRLKIEQLGETVISLSDKIIESSVESLKVELNDRDQDLLLNDVEISCIQEQRGEGLLHVVTVLAGKLGVNLAAQDVVCATRVGRAPESGEAEKSLTSRPRPIVVRLARRVVRDELLQAARVRRGATTDGTGLPGTPRRFYVNERLTKVNRHLFRRMRELCGRLNWRYVWTKDGRIFVRQFQGREAPRLRIRVESDLVRVFGREAVSATSKNEPFKTS</sequence>
<organism evidence="2 3">
    <name type="scientific">Diatraea saccharalis</name>
    <name type="common">sugarcane borer</name>
    <dbReference type="NCBI Taxonomy" id="40085"/>
    <lineage>
        <taxon>Eukaryota</taxon>
        <taxon>Metazoa</taxon>
        <taxon>Ecdysozoa</taxon>
        <taxon>Arthropoda</taxon>
        <taxon>Hexapoda</taxon>
        <taxon>Insecta</taxon>
        <taxon>Pterygota</taxon>
        <taxon>Neoptera</taxon>
        <taxon>Endopterygota</taxon>
        <taxon>Lepidoptera</taxon>
        <taxon>Glossata</taxon>
        <taxon>Ditrysia</taxon>
        <taxon>Pyraloidea</taxon>
        <taxon>Crambidae</taxon>
        <taxon>Crambinae</taxon>
        <taxon>Diatraea</taxon>
    </lineage>
</organism>
<dbReference type="Proteomes" id="UP001153714">
    <property type="component" value="Chromosome 1"/>
</dbReference>
<dbReference type="AlphaFoldDB" id="A0A9N9N1K9"/>
<keyword evidence="3" id="KW-1185">Reference proteome</keyword>
<gene>
    <name evidence="2" type="ORF">DIATSA_LOCUS535</name>
</gene>
<evidence type="ECO:0000313" key="3">
    <source>
        <dbReference type="Proteomes" id="UP001153714"/>
    </source>
</evidence>
<protein>
    <recommendedName>
        <fullName evidence="1">FP protein C-terminal domain-containing protein</fullName>
    </recommendedName>
</protein>
<evidence type="ECO:0000259" key="1">
    <source>
        <dbReference type="Pfam" id="PF25298"/>
    </source>
</evidence>
<name>A0A9N9N1K9_9NEOP</name>